<evidence type="ECO:0000313" key="9">
    <source>
        <dbReference type="Proteomes" id="UP000184356"/>
    </source>
</evidence>
<organism evidence="8 9">
    <name type="scientific">Aspergillus sydowii CBS 593.65</name>
    <dbReference type="NCBI Taxonomy" id="1036612"/>
    <lineage>
        <taxon>Eukaryota</taxon>
        <taxon>Fungi</taxon>
        <taxon>Dikarya</taxon>
        <taxon>Ascomycota</taxon>
        <taxon>Pezizomycotina</taxon>
        <taxon>Eurotiomycetes</taxon>
        <taxon>Eurotiomycetidae</taxon>
        <taxon>Eurotiales</taxon>
        <taxon>Aspergillaceae</taxon>
        <taxon>Aspergillus</taxon>
        <taxon>Aspergillus subgen. Nidulantes</taxon>
    </lineage>
</organism>
<dbReference type="InterPro" id="IPR045170">
    <property type="entry name" value="MTOX"/>
</dbReference>
<evidence type="ECO:0000256" key="3">
    <source>
        <dbReference type="ARBA" id="ARBA00022630"/>
    </source>
</evidence>
<dbReference type="Proteomes" id="UP000184356">
    <property type="component" value="Unassembled WGS sequence"/>
</dbReference>
<keyword evidence="3" id="KW-0285">Flavoprotein</keyword>
<evidence type="ECO:0000256" key="5">
    <source>
        <dbReference type="ARBA" id="ARBA00023002"/>
    </source>
</evidence>
<dbReference type="OrthoDB" id="2219495at2759"/>
<dbReference type="PANTHER" id="PTHR10961:SF45">
    <property type="entry name" value="FAD DEPENDENT OXIDOREDUCTASE DOMAIN-CONTAINING PROTEIN-RELATED"/>
    <property type="match status" value="1"/>
</dbReference>
<dbReference type="STRING" id="1036612.A0A1L9T6Z7"/>
<dbReference type="GO" id="GO:0008115">
    <property type="term" value="F:sarcosine oxidase activity"/>
    <property type="evidence" value="ECO:0007669"/>
    <property type="project" value="TreeGrafter"/>
</dbReference>
<reference evidence="9" key="1">
    <citation type="journal article" date="2017" name="Genome Biol.">
        <title>Comparative genomics reveals high biological diversity and specific adaptations in the industrially and medically important fungal genus Aspergillus.</title>
        <authorList>
            <person name="de Vries R.P."/>
            <person name="Riley R."/>
            <person name="Wiebenga A."/>
            <person name="Aguilar-Osorio G."/>
            <person name="Amillis S."/>
            <person name="Uchima C.A."/>
            <person name="Anderluh G."/>
            <person name="Asadollahi M."/>
            <person name="Askin M."/>
            <person name="Barry K."/>
            <person name="Battaglia E."/>
            <person name="Bayram O."/>
            <person name="Benocci T."/>
            <person name="Braus-Stromeyer S.A."/>
            <person name="Caldana C."/>
            <person name="Canovas D."/>
            <person name="Cerqueira G.C."/>
            <person name="Chen F."/>
            <person name="Chen W."/>
            <person name="Choi C."/>
            <person name="Clum A."/>
            <person name="Dos Santos R.A."/>
            <person name="Damasio A.R."/>
            <person name="Diallinas G."/>
            <person name="Emri T."/>
            <person name="Fekete E."/>
            <person name="Flipphi M."/>
            <person name="Freyberg S."/>
            <person name="Gallo A."/>
            <person name="Gournas C."/>
            <person name="Habgood R."/>
            <person name="Hainaut M."/>
            <person name="Harispe M.L."/>
            <person name="Henrissat B."/>
            <person name="Hilden K.S."/>
            <person name="Hope R."/>
            <person name="Hossain A."/>
            <person name="Karabika E."/>
            <person name="Karaffa L."/>
            <person name="Karanyi Z."/>
            <person name="Krasevec N."/>
            <person name="Kuo A."/>
            <person name="Kusch H."/>
            <person name="LaButti K."/>
            <person name="Lagendijk E.L."/>
            <person name="Lapidus A."/>
            <person name="Levasseur A."/>
            <person name="Lindquist E."/>
            <person name="Lipzen A."/>
            <person name="Logrieco A.F."/>
            <person name="MacCabe A."/>
            <person name="Maekelae M.R."/>
            <person name="Malavazi I."/>
            <person name="Melin P."/>
            <person name="Meyer V."/>
            <person name="Mielnichuk N."/>
            <person name="Miskei M."/>
            <person name="Molnar A.P."/>
            <person name="Mule G."/>
            <person name="Ngan C.Y."/>
            <person name="Orejas M."/>
            <person name="Orosz E."/>
            <person name="Ouedraogo J.P."/>
            <person name="Overkamp K.M."/>
            <person name="Park H.-S."/>
            <person name="Perrone G."/>
            <person name="Piumi F."/>
            <person name="Punt P.J."/>
            <person name="Ram A.F."/>
            <person name="Ramon A."/>
            <person name="Rauscher S."/>
            <person name="Record E."/>
            <person name="Riano-Pachon D.M."/>
            <person name="Robert V."/>
            <person name="Roehrig J."/>
            <person name="Ruller R."/>
            <person name="Salamov A."/>
            <person name="Salih N.S."/>
            <person name="Samson R.A."/>
            <person name="Sandor E."/>
            <person name="Sanguinetti M."/>
            <person name="Schuetze T."/>
            <person name="Sepcic K."/>
            <person name="Shelest E."/>
            <person name="Sherlock G."/>
            <person name="Sophianopoulou V."/>
            <person name="Squina F.M."/>
            <person name="Sun H."/>
            <person name="Susca A."/>
            <person name="Todd R.B."/>
            <person name="Tsang A."/>
            <person name="Unkles S.E."/>
            <person name="van de Wiele N."/>
            <person name="van Rossen-Uffink D."/>
            <person name="Oliveira J.V."/>
            <person name="Vesth T.C."/>
            <person name="Visser J."/>
            <person name="Yu J.-H."/>
            <person name="Zhou M."/>
            <person name="Andersen M.R."/>
            <person name="Archer D.B."/>
            <person name="Baker S.E."/>
            <person name="Benoit I."/>
            <person name="Brakhage A.A."/>
            <person name="Braus G.H."/>
            <person name="Fischer R."/>
            <person name="Frisvad J.C."/>
            <person name="Goldman G.H."/>
            <person name="Houbraken J."/>
            <person name="Oakley B."/>
            <person name="Pocsi I."/>
            <person name="Scazzocchio C."/>
            <person name="Seiboth B."/>
            <person name="vanKuyk P.A."/>
            <person name="Wortman J."/>
            <person name="Dyer P.S."/>
            <person name="Grigoriev I.V."/>
        </authorList>
    </citation>
    <scope>NUCLEOTIDE SEQUENCE [LARGE SCALE GENOMIC DNA]</scope>
    <source>
        <strain evidence="9">CBS 593.65</strain>
    </source>
</reference>
<dbReference type="GeneID" id="63761372"/>
<dbReference type="SUPFAM" id="SSF51905">
    <property type="entry name" value="FAD/NAD(P)-binding domain"/>
    <property type="match status" value="1"/>
</dbReference>
<dbReference type="SUPFAM" id="SSF54373">
    <property type="entry name" value="FAD-linked reductases, C-terminal domain"/>
    <property type="match status" value="1"/>
</dbReference>
<dbReference type="AlphaFoldDB" id="A0A1L9T6Z7"/>
<dbReference type="GO" id="GO:0050660">
    <property type="term" value="F:flavin adenine dinucleotide binding"/>
    <property type="evidence" value="ECO:0007669"/>
    <property type="project" value="InterPro"/>
</dbReference>
<evidence type="ECO:0000256" key="4">
    <source>
        <dbReference type="ARBA" id="ARBA00022827"/>
    </source>
</evidence>
<dbReference type="Pfam" id="PF01266">
    <property type="entry name" value="DAO"/>
    <property type="match status" value="1"/>
</dbReference>
<dbReference type="Gene3D" id="3.50.50.60">
    <property type="entry name" value="FAD/NAD(P)-binding domain"/>
    <property type="match status" value="1"/>
</dbReference>
<dbReference type="Gene3D" id="3.30.9.10">
    <property type="entry name" value="D-Amino Acid Oxidase, subunit A, domain 2"/>
    <property type="match status" value="1"/>
</dbReference>
<dbReference type="GO" id="GO:0050031">
    <property type="term" value="F:L-pipecolate oxidase activity"/>
    <property type="evidence" value="ECO:0007669"/>
    <property type="project" value="TreeGrafter"/>
</dbReference>
<evidence type="ECO:0000259" key="7">
    <source>
        <dbReference type="Pfam" id="PF01266"/>
    </source>
</evidence>
<dbReference type="PANTHER" id="PTHR10961">
    <property type="entry name" value="PEROXISOMAL SARCOSINE OXIDASE"/>
    <property type="match status" value="1"/>
</dbReference>
<feature type="compositionally biased region" description="Basic and acidic residues" evidence="6">
    <location>
        <begin position="433"/>
        <end position="447"/>
    </location>
</feature>
<evidence type="ECO:0000256" key="2">
    <source>
        <dbReference type="ARBA" id="ARBA00010989"/>
    </source>
</evidence>
<evidence type="ECO:0000256" key="1">
    <source>
        <dbReference type="ARBA" id="ARBA00001974"/>
    </source>
</evidence>
<dbReference type="GO" id="GO:0004657">
    <property type="term" value="F:proline dehydrogenase activity"/>
    <property type="evidence" value="ECO:0007669"/>
    <property type="project" value="TreeGrafter"/>
</dbReference>
<feature type="domain" description="FAD dependent oxidoreductase" evidence="7">
    <location>
        <begin position="10"/>
        <end position="396"/>
    </location>
</feature>
<feature type="region of interest" description="Disordered" evidence="6">
    <location>
        <begin position="425"/>
        <end position="447"/>
    </location>
</feature>
<keyword evidence="5" id="KW-0560">Oxidoreductase</keyword>
<gene>
    <name evidence="8" type="ORF">ASPSYDRAFT_35006</name>
</gene>
<accession>A0A1L9T6Z7</accession>
<dbReference type="InterPro" id="IPR036188">
    <property type="entry name" value="FAD/NAD-bd_sf"/>
</dbReference>
<proteinExistence type="inferred from homology"/>
<dbReference type="RefSeq" id="XP_040699018.1">
    <property type="nucleotide sequence ID" value="XM_040845299.1"/>
</dbReference>
<evidence type="ECO:0000313" key="8">
    <source>
        <dbReference type="EMBL" id="OJJ55212.1"/>
    </source>
</evidence>
<keyword evidence="4" id="KW-0274">FAD</keyword>
<dbReference type="VEuPathDB" id="FungiDB:ASPSYDRAFT_35006"/>
<protein>
    <recommendedName>
        <fullName evidence="7">FAD dependent oxidoreductase domain-containing protein</fullName>
    </recommendedName>
</protein>
<dbReference type="InterPro" id="IPR006076">
    <property type="entry name" value="FAD-dep_OxRdtase"/>
</dbReference>
<sequence length="447" mass="49559">MEKNKNKNSRIVVVGAGVFGLSIAHQLAAEGYKDVVVLDRHMPPVPNGSSTDISRVVRFDYADADYLDIAYEAYQKWSKLPRYKGIYHNAPYILTGNTSSHGQAWIKKTSAALQSRGMPWSKIDSVREARDKYPVLSGPLGGDPFNGYLNLQAGWVDAGKATAQLRDDCLEAGVSFICGLRGTVVGLEYGSSNDRNSDGSKKSIKAVKTLAGTTVEGNHFVLSVGAWISNHVPMYNSALATAQVLGYVRLTPEEMVKYKDLPIYANASTGWFNFPPHEETQMLKFAVHGWGYTRALDAEEKRILGDKASSSPPLIPPRARTDYVPVDAEKRLRAGLREMLPELGDRAFEKAAMCWYTDTPTGDFIMDSHPDFTNVFIAGGGSGHGFKFLPVLGKYLGLAWNNSLTPHLKNKWRFRTEYEHREDAFWGDGSRGGPERRELDSREKAKL</sequence>
<keyword evidence="9" id="KW-1185">Reference proteome</keyword>
<evidence type="ECO:0000256" key="6">
    <source>
        <dbReference type="SAM" id="MobiDB-lite"/>
    </source>
</evidence>
<name>A0A1L9T6Z7_9EURO</name>
<comment type="similarity">
    <text evidence="2">Belongs to the MSOX/MTOX family.</text>
</comment>
<comment type="cofactor">
    <cofactor evidence="1">
        <name>FAD</name>
        <dbReference type="ChEBI" id="CHEBI:57692"/>
    </cofactor>
</comment>
<dbReference type="EMBL" id="KV878593">
    <property type="protein sequence ID" value="OJJ55212.1"/>
    <property type="molecule type" value="Genomic_DNA"/>
</dbReference>